<sequence length="104" mass="12363">MSKQFGYHNNIKDLFFNAIYKKIDYQEEPVYIKLIGRVIRNRGRVVMCTISPILQGEMIWLSGNYATMLLYLLKLYPGVLIIYLEQKLCTTKPDHRKTLLWKTF</sequence>
<evidence type="ECO:0000313" key="2">
    <source>
        <dbReference type="EMBL" id="VDD86491.1"/>
    </source>
</evidence>
<protein>
    <submittedName>
        <fullName evidence="4">Methyltransferase</fullName>
    </submittedName>
</protein>
<gene>
    <name evidence="2" type="ORF">EVEC_LOCUS1634</name>
</gene>
<accession>A0A0N4UWP8</accession>
<proteinExistence type="predicted"/>
<keyword evidence="1" id="KW-0472">Membrane</keyword>
<dbReference type="EMBL" id="UXUI01007242">
    <property type="protein sequence ID" value="VDD86491.1"/>
    <property type="molecule type" value="Genomic_DNA"/>
</dbReference>
<name>A0A0N4UWP8_ENTVE</name>
<keyword evidence="1" id="KW-1133">Transmembrane helix</keyword>
<dbReference type="Proteomes" id="UP000274131">
    <property type="component" value="Unassembled WGS sequence"/>
</dbReference>
<dbReference type="AlphaFoldDB" id="A0A0N4UWP8"/>
<reference evidence="4" key="1">
    <citation type="submission" date="2017-02" db="UniProtKB">
        <authorList>
            <consortium name="WormBaseParasite"/>
        </authorList>
    </citation>
    <scope>IDENTIFICATION</scope>
</reference>
<organism evidence="4">
    <name type="scientific">Enterobius vermicularis</name>
    <name type="common">Human pinworm</name>
    <dbReference type="NCBI Taxonomy" id="51028"/>
    <lineage>
        <taxon>Eukaryota</taxon>
        <taxon>Metazoa</taxon>
        <taxon>Ecdysozoa</taxon>
        <taxon>Nematoda</taxon>
        <taxon>Chromadorea</taxon>
        <taxon>Rhabditida</taxon>
        <taxon>Spirurina</taxon>
        <taxon>Oxyuridomorpha</taxon>
        <taxon>Oxyuroidea</taxon>
        <taxon>Oxyuridae</taxon>
        <taxon>Enterobius</taxon>
    </lineage>
</organism>
<keyword evidence="3" id="KW-1185">Reference proteome</keyword>
<dbReference type="WBParaSite" id="EVEC_0000192601-mRNA-1">
    <property type="protein sequence ID" value="EVEC_0000192601-mRNA-1"/>
    <property type="gene ID" value="EVEC_0000192601"/>
</dbReference>
<reference evidence="2 3" key="2">
    <citation type="submission" date="2018-10" db="EMBL/GenBank/DDBJ databases">
        <authorList>
            <consortium name="Pathogen Informatics"/>
        </authorList>
    </citation>
    <scope>NUCLEOTIDE SEQUENCE [LARGE SCALE GENOMIC DNA]</scope>
</reference>
<keyword evidence="1" id="KW-0812">Transmembrane</keyword>
<feature type="transmembrane region" description="Helical" evidence="1">
    <location>
        <begin position="65"/>
        <end position="84"/>
    </location>
</feature>
<evidence type="ECO:0000313" key="4">
    <source>
        <dbReference type="WBParaSite" id="EVEC_0000192601-mRNA-1"/>
    </source>
</evidence>
<evidence type="ECO:0000313" key="3">
    <source>
        <dbReference type="Proteomes" id="UP000274131"/>
    </source>
</evidence>
<evidence type="ECO:0000256" key="1">
    <source>
        <dbReference type="SAM" id="Phobius"/>
    </source>
</evidence>